<evidence type="ECO:0000313" key="2">
    <source>
        <dbReference type="EMBL" id="EGW06272.1"/>
    </source>
</evidence>
<name>G3GXC3_CRIGR</name>
<sequence>MMVTGTFENVGEAGSVLVGRERGRAGAKSTNFGVGRPSTCGRPVAADPQLAPGSMGKHSWPGSRQSVKDAGTTWRGLKRRCP</sequence>
<evidence type="ECO:0000256" key="1">
    <source>
        <dbReference type="SAM" id="MobiDB-lite"/>
    </source>
</evidence>
<dbReference type="InParanoid" id="G3GXC3"/>
<reference evidence="3" key="1">
    <citation type="journal article" date="2011" name="Nat. Biotechnol.">
        <title>The genomic sequence of the Chinese hamster ovary (CHO)-K1 cell line.</title>
        <authorList>
            <person name="Xu X."/>
            <person name="Nagarajan H."/>
            <person name="Lewis N.E."/>
            <person name="Pan S."/>
            <person name="Cai Z."/>
            <person name="Liu X."/>
            <person name="Chen W."/>
            <person name="Xie M."/>
            <person name="Wang W."/>
            <person name="Hammond S."/>
            <person name="Andersen M.R."/>
            <person name="Neff N."/>
            <person name="Passarelli B."/>
            <person name="Koh W."/>
            <person name="Fan H.C."/>
            <person name="Wang J."/>
            <person name="Gui Y."/>
            <person name="Lee K.H."/>
            <person name="Betenbaugh M.J."/>
            <person name="Quake S.R."/>
            <person name="Famili I."/>
            <person name="Palsson B.O."/>
            <person name="Wang J."/>
        </authorList>
    </citation>
    <scope>NUCLEOTIDE SEQUENCE [LARGE SCALE GENOMIC DNA]</scope>
    <source>
        <strain evidence="3">CHO K1 cell line</strain>
    </source>
</reference>
<dbReference type="EMBL" id="JH000058">
    <property type="protein sequence ID" value="EGW06272.1"/>
    <property type="molecule type" value="Genomic_DNA"/>
</dbReference>
<proteinExistence type="predicted"/>
<dbReference type="AlphaFoldDB" id="G3GXC3"/>
<organism evidence="2 3">
    <name type="scientific">Cricetulus griseus</name>
    <name type="common">Chinese hamster</name>
    <name type="synonym">Cricetulus barabensis griseus</name>
    <dbReference type="NCBI Taxonomy" id="10029"/>
    <lineage>
        <taxon>Eukaryota</taxon>
        <taxon>Metazoa</taxon>
        <taxon>Chordata</taxon>
        <taxon>Craniata</taxon>
        <taxon>Vertebrata</taxon>
        <taxon>Euteleostomi</taxon>
        <taxon>Mammalia</taxon>
        <taxon>Eutheria</taxon>
        <taxon>Euarchontoglires</taxon>
        <taxon>Glires</taxon>
        <taxon>Rodentia</taxon>
        <taxon>Myomorpha</taxon>
        <taxon>Muroidea</taxon>
        <taxon>Cricetidae</taxon>
        <taxon>Cricetinae</taxon>
        <taxon>Cricetulus</taxon>
    </lineage>
</organism>
<protein>
    <submittedName>
        <fullName evidence="2">Uncharacterized protein</fullName>
    </submittedName>
</protein>
<gene>
    <name evidence="2" type="ORF">I79_002413</name>
</gene>
<feature type="region of interest" description="Disordered" evidence="1">
    <location>
        <begin position="21"/>
        <end position="82"/>
    </location>
</feature>
<dbReference type="Proteomes" id="UP000001075">
    <property type="component" value="Unassembled WGS sequence"/>
</dbReference>
<accession>G3GXC3</accession>
<evidence type="ECO:0000313" key="3">
    <source>
        <dbReference type="Proteomes" id="UP000001075"/>
    </source>
</evidence>